<feature type="domain" description="Amidohydrolase-related" evidence="2">
    <location>
        <begin position="381"/>
        <end position="483"/>
    </location>
</feature>
<dbReference type="Gene3D" id="2.30.40.10">
    <property type="entry name" value="Urease, subunit C, domain 1"/>
    <property type="match status" value="1"/>
</dbReference>
<dbReference type="SUPFAM" id="SSF51338">
    <property type="entry name" value="Composite domain of metallo-dependent hydrolases"/>
    <property type="match status" value="1"/>
</dbReference>
<evidence type="ECO:0000313" key="3">
    <source>
        <dbReference type="EMBL" id="OGY97015.1"/>
    </source>
</evidence>
<proteinExistence type="predicted"/>
<dbReference type="InterPro" id="IPR050378">
    <property type="entry name" value="Metallo-dep_Hydrolases_sf"/>
</dbReference>
<evidence type="ECO:0000256" key="1">
    <source>
        <dbReference type="ARBA" id="ARBA00001947"/>
    </source>
</evidence>
<dbReference type="InterPro" id="IPR006680">
    <property type="entry name" value="Amidohydro-rel"/>
</dbReference>
<name>A0A1G2C6L4_9BACT</name>
<organism evidence="3 4">
    <name type="scientific">Candidatus Liptonbacteria bacterium GWC1_60_9</name>
    <dbReference type="NCBI Taxonomy" id="1798645"/>
    <lineage>
        <taxon>Bacteria</taxon>
        <taxon>Candidatus Liptoniibacteriota</taxon>
    </lineage>
</organism>
<evidence type="ECO:0000259" key="2">
    <source>
        <dbReference type="Pfam" id="PF01979"/>
    </source>
</evidence>
<dbReference type="GO" id="GO:0016811">
    <property type="term" value="F:hydrolase activity, acting on carbon-nitrogen (but not peptide) bonds, in linear amides"/>
    <property type="evidence" value="ECO:0007669"/>
    <property type="project" value="InterPro"/>
</dbReference>
<dbReference type="InterPro" id="IPR032466">
    <property type="entry name" value="Metal_Hydrolase"/>
</dbReference>
<dbReference type="EMBL" id="MHKV01000026">
    <property type="protein sequence ID" value="OGY97015.1"/>
    <property type="molecule type" value="Genomic_DNA"/>
</dbReference>
<dbReference type="InterPro" id="IPR023100">
    <property type="entry name" value="D-aminoacylase_insert_dom_sf"/>
</dbReference>
<dbReference type="Gene3D" id="3.30.1490.130">
    <property type="entry name" value="D-aminoacylase. Domain 3"/>
    <property type="match status" value="1"/>
</dbReference>
<dbReference type="SUPFAM" id="SSF51556">
    <property type="entry name" value="Metallo-dependent hydrolases"/>
    <property type="match status" value="1"/>
</dbReference>
<dbReference type="AlphaFoldDB" id="A0A1G2C6L4"/>
<dbReference type="Gene3D" id="3.20.20.140">
    <property type="entry name" value="Metal-dependent hydrolases"/>
    <property type="match status" value="1"/>
</dbReference>
<dbReference type="GO" id="GO:0005829">
    <property type="term" value="C:cytosol"/>
    <property type="evidence" value="ECO:0007669"/>
    <property type="project" value="TreeGrafter"/>
</dbReference>
<protein>
    <recommendedName>
        <fullName evidence="2">Amidohydrolase-related domain-containing protein</fullName>
    </recommendedName>
</protein>
<dbReference type="Pfam" id="PF01979">
    <property type="entry name" value="Amidohydro_1"/>
    <property type="match status" value="1"/>
</dbReference>
<gene>
    <name evidence="3" type="ORF">A2128_01470</name>
</gene>
<evidence type="ECO:0000313" key="4">
    <source>
        <dbReference type="Proteomes" id="UP000176349"/>
    </source>
</evidence>
<dbReference type="PANTHER" id="PTHR11647:SF1">
    <property type="entry name" value="COLLAPSIN RESPONSE MEDIATOR PROTEIN"/>
    <property type="match status" value="1"/>
</dbReference>
<dbReference type="GO" id="GO:0016812">
    <property type="term" value="F:hydrolase activity, acting on carbon-nitrogen (but not peptide) bonds, in cyclic amides"/>
    <property type="evidence" value="ECO:0007669"/>
    <property type="project" value="TreeGrafter"/>
</dbReference>
<comment type="cofactor">
    <cofactor evidence="1">
        <name>Zn(2+)</name>
        <dbReference type="ChEBI" id="CHEBI:29105"/>
    </cofactor>
</comment>
<dbReference type="Proteomes" id="UP000176349">
    <property type="component" value="Unassembled WGS sequence"/>
</dbReference>
<reference evidence="3 4" key="1">
    <citation type="journal article" date="2016" name="Nat. Commun.">
        <title>Thousands of microbial genomes shed light on interconnected biogeochemical processes in an aquifer system.</title>
        <authorList>
            <person name="Anantharaman K."/>
            <person name="Brown C.T."/>
            <person name="Hug L.A."/>
            <person name="Sharon I."/>
            <person name="Castelle C.J."/>
            <person name="Probst A.J."/>
            <person name="Thomas B.C."/>
            <person name="Singh A."/>
            <person name="Wilkins M.J."/>
            <person name="Karaoz U."/>
            <person name="Brodie E.L."/>
            <person name="Williams K.H."/>
            <person name="Hubbard S.S."/>
            <person name="Banfield J.F."/>
        </authorList>
    </citation>
    <scope>NUCLEOTIDE SEQUENCE [LARGE SCALE GENOMIC DNA]</scope>
</reference>
<dbReference type="PANTHER" id="PTHR11647">
    <property type="entry name" value="HYDRANTOINASE/DIHYDROPYRIMIDINASE FAMILY MEMBER"/>
    <property type="match status" value="1"/>
</dbReference>
<accession>A0A1G2C6L4</accession>
<dbReference type="InterPro" id="IPR011059">
    <property type="entry name" value="Metal-dep_hydrolase_composite"/>
</dbReference>
<comment type="caution">
    <text evidence="3">The sequence shown here is derived from an EMBL/GenBank/DDBJ whole genome shotgun (WGS) entry which is preliminary data.</text>
</comment>
<sequence>MTTLLIKGVQIVDGTGRPPFKGDIFIKDKKISAIGPFGGKSADAVIDGLGAFAAPGFIDVNTDSDHTLTLFSNPSQREFLLQGVTTIVGGHCGASLAPLLYGTLESIRKWADPSEINVDWHTMGEFLGVLSKKRLGVNFATLIGHATIRRALLGEAFRDLTENERKVFAHIVERALEEGALGLSTGLGYAHSNRVPLAEILDLLSVVAKYGGIYTTHLRDEDKGLVSSVRETIAAAEKAQVKTVMSHLRPLRGFEKEYDEAMQVIEGAPVGVRFDSYPFATSSLALYTFLPKWAQDGGLEVMLSHVRTPAIRERIREEMPAVNDQTFIIANAPRHEYLHGRPLGEFAEHRGLTDAKEALLELMELTGLRATIMYQNIDAARIQKSMLNDRSFVGSNSGGSAPAKGIKEFRSLVLDRAVRTFPRFLEITAEAAWPIEEAVKKITWSPAQFCGIRERGAIREGMCADITVFQASEIKHVVVNGTVAVKDGQTTDALGGEVIRR</sequence>